<protein>
    <submittedName>
        <fullName evidence="1">Uncharacterized protein</fullName>
    </submittedName>
</protein>
<evidence type="ECO:0000313" key="2">
    <source>
        <dbReference type="Proteomes" id="UP000648187"/>
    </source>
</evidence>
<proteinExistence type="predicted"/>
<dbReference type="AlphaFoldDB" id="A0A835GQ48"/>
<evidence type="ECO:0000313" key="1">
    <source>
        <dbReference type="EMBL" id="KAF9423662.1"/>
    </source>
</evidence>
<comment type="caution">
    <text evidence="1">The sequence shown here is derived from an EMBL/GenBank/DDBJ whole genome shotgun (WGS) entry which is preliminary data.</text>
</comment>
<dbReference type="EMBL" id="JACKWZ010000007">
    <property type="protein sequence ID" value="KAF9423662.1"/>
    <property type="molecule type" value="Genomic_DNA"/>
</dbReference>
<organism evidence="1 2">
    <name type="scientific">Spodoptera exigua</name>
    <name type="common">Beet armyworm</name>
    <name type="synonym">Noctua fulgens</name>
    <dbReference type="NCBI Taxonomy" id="7107"/>
    <lineage>
        <taxon>Eukaryota</taxon>
        <taxon>Metazoa</taxon>
        <taxon>Ecdysozoa</taxon>
        <taxon>Arthropoda</taxon>
        <taxon>Hexapoda</taxon>
        <taxon>Insecta</taxon>
        <taxon>Pterygota</taxon>
        <taxon>Neoptera</taxon>
        <taxon>Endopterygota</taxon>
        <taxon>Lepidoptera</taxon>
        <taxon>Glossata</taxon>
        <taxon>Ditrysia</taxon>
        <taxon>Noctuoidea</taxon>
        <taxon>Noctuidae</taxon>
        <taxon>Amphipyrinae</taxon>
        <taxon>Spodoptera</taxon>
    </lineage>
</organism>
<sequence length="109" mass="12558">MLRRLIILESACFGAAKPVLLFMHTVLKLSADMETSSCSHSLQIHGRNKERLYSAMFPPKLHPNPISGTRLTRTERYNNTAEEKSYSYKFPHAHMNIHKHTHIGRIRST</sequence>
<name>A0A835GQ48_SPOEX</name>
<keyword evidence="2" id="KW-1185">Reference proteome</keyword>
<gene>
    <name evidence="1" type="ORF">HW555_000988</name>
</gene>
<reference evidence="1" key="1">
    <citation type="submission" date="2020-08" db="EMBL/GenBank/DDBJ databases">
        <title>Spodoptera exigua strain:BAW_Kor-Di-RS1 Genome sequencing and assembly.</title>
        <authorList>
            <person name="Kim J."/>
            <person name="Nam H.Y."/>
            <person name="Kwon M."/>
            <person name="Choi J.H."/>
            <person name="Cho S.R."/>
            <person name="Kim G.-H."/>
        </authorList>
    </citation>
    <scope>NUCLEOTIDE SEQUENCE</scope>
    <source>
        <strain evidence="1">BAW_Kor-Di-RS1</strain>
        <tissue evidence="1">Whole-body</tissue>
    </source>
</reference>
<dbReference type="Proteomes" id="UP000648187">
    <property type="component" value="Unassembled WGS sequence"/>
</dbReference>
<accession>A0A835GQ48</accession>